<accession>A0A1C7NJR6</accession>
<dbReference type="InParanoid" id="A0A1C7NJR6"/>
<dbReference type="Proteomes" id="UP000093000">
    <property type="component" value="Unassembled WGS sequence"/>
</dbReference>
<reference evidence="1 2" key="1">
    <citation type="submission" date="2016-03" db="EMBL/GenBank/DDBJ databases">
        <title>Choanephora cucurbitarum.</title>
        <authorList>
            <person name="Min B."/>
            <person name="Park H."/>
            <person name="Park J.-H."/>
            <person name="Shin H.-D."/>
            <person name="Choi I.-G."/>
        </authorList>
    </citation>
    <scope>NUCLEOTIDE SEQUENCE [LARGE SCALE GENOMIC DNA]</scope>
    <source>
        <strain evidence="1 2">KUS-F28377</strain>
    </source>
</reference>
<sequence length="86" mass="9793">MRLATGSQFNKQSSYLLPYPPKRYQRRDATGHSTHWLQWILSTSSIAALETVICRISHSSHELRGLLGMSSKERMDEATKLLYAIA</sequence>
<organism evidence="1 2">
    <name type="scientific">Choanephora cucurbitarum</name>
    <dbReference type="NCBI Taxonomy" id="101091"/>
    <lineage>
        <taxon>Eukaryota</taxon>
        <taxon>Fungi</taxon>
        <taxon>Fungi incertae sedis</taxon>
        <taxon>Mucoromycota</taxon>
        <taxon>Mucoromycotina</taxon>
        <taxon>Mucoromycetes</taxon>
        <taxon>Mucorales</taxon>
        <taxon>Mucorineae</taxon>
        <taxon>Choanephoraceae</taxon>
        <taxon>Choanephoroideae</taxon>
        <taxon>Choanephora</taxon>
    </lineage>
</organism>
<dbReference type="AlphaFoldDB" id="A0A1C7NJR6"/>
<dbReference type="EMBL" id="LUGH01000099">
    <property type="protein sequence ID" value="OBZ89357.1"/>
    <property type="molecule type" value="Genomic_DNA"/>
</dbReference>
<evidence type="ECO:0000313" key="2">
    <source>
        <dbReference type="Proteomes" id="UP000093000"/>
    </source>
</evidence>
<proteinExistence type="predicted"/>
<name>A0A1C7NJR6_9FUNG</name>
<keyword evidence="2" id="KW-1185">Reference proteome</keyword>
<gene>
    <name evidence="1" type="ORF">A0J61_02592</name>
</gene>
<protein>
    <submittedName>
        <fullName evidence="1">Uncharacterized protein</fullName>
    </submittedName>
</protein>
<comment type="caution">
    <text evidence="1">The sequence shown here is derived from an EMBL/GenBank/DDBJ whole genome shotgun (WGS) entry which is preliminary data.</text>
</comment>
<evidence type="ECO:0000313" key="1">
    <source>
        <dbReference type="EMBL" id="OBZ89357.1"/>
    </source>
</evidence>